<keyword evidence="9" id="KW-1185">Reference proteome</keyword>
<dbReference type="EMBL" id="JARVKM010000007">
    <property type="protein sequence ID" value="KAK9780186.1"/>
    <property type="molecule type" value="Genomic_DNA"/>
</dbReference>
<comment type="caution">
    <text evidence="8">The sequence shown here is derived from an EMBL/GenBank/DDBJ whole genome shotgun (WGS) entry which is preliminary data.</text>
</comment>
<dbReference type="PRINTS" id="PR00420">
    <property type="entry name" value="RNGMNOXGNASE"/>
</dbReference>
<accession>A0ABR2Y275</accession>
<reference evidence="8 9" key="1">
    <citation type="submission" date="2024-02" db="EMBL/GenBank/DDBJ databases">
        <title>First draft genome assembly of two strains of Seiridium cardinale.</title>
        <authorList>
            <person name="Emiliani G."/>
            <person name="Scali E."/>
        </authorList>
    </citation>
    <scope>NUCLEOTIDE SEQUENCE [LARGE SCALE GENOMIC DNA]</scope>
    <source>
        <strain evidence="8 9">BM-138-000479</strain>
    </source>
</reference>
<dbReference type="Pfam" id="PF01494">
    <property type="entry name" value="FAD_binding_3"/>
    <property type="match status" value="1"/>
</dbReference>
<dbReference type="GO" id="GO:0004497">
    <property type="term" value="F:monooxygenase activity"/>
    <property type="evidence" value="ECO:0007669"/>
    <property type="project" value="UniProtKB-KW"/>
</dbReference>
<comment type="pathway">
    <text evidence="1">Secondary metabolite biosynthesis.</text>
</comment>
<dbReference type="Proteomes" id="UP001465668">
    <property type="component" value="Unassembled WGS sequence"/>
</dbReference>
<dbReference type="InterPro" id="IPR036188">
    <property type="entry name" value="FAD/NAD-bd_sf"/>
</dbReference>
<evidence type="ECO:0000256" key="1">
    <source>
        <dbReference type="ARBA" id="ARBA00005179"/>
    </source>
</evidence>
<evidence type="ECO:0000259" key="7">
    <source>
        <dbReference type="Pfam" id="PF01494"/>
    </source>
</evidence>
<evidence type="ECO:0000256" key="5">
    <source>
        <dbReference type="ARBA" id="ARBA00023002"/>
    </source>
</evidence>
<dbReference type="SUPFAM" id="SSF51905">
    <property type="entry name" value="FAD/NAD(P)-binding domain"/>
    <property type="match status" value="1"/>
</dbReference>
<evidence type="ECO:0000256" key="4">
    <source>
        <dbReference type="ARBA" id="ARBA00022827"/>
    </source>
</evidence>
<evidence type="ECO:0000256" key="6">
    <source>
        <dbReference type="ARBA" id="ARBA00023033"/>
    </source>
</evidence>
<dbReference type="PANTHER" id="PTHR13789:SF236">
    <property type="entry name" value="MONOOXYGENASE, PUTATIVE (AFU_ORTHOLOGUE AFUA_6G12060)-RELATED"/>
    <property type="match status" value="1"/>
</dbReference>
<dbReference type="PANTHER" id="PTHR13789">
    <property type="entry name" value="MONOOXYGENASE"/>
    <property type="match status" value="1"/>
</dbReference>
<name>A0ABR2Y275_9PEZI</name>
<sequence>MVPLQSSAAGANGAKLDILVVGHGLGGLVFAIDAKLRGHQVRIFEKNPGLDDFGDVLILQASGLRSIKRHWPGFWSRFQDVCLGPAISAFNHKGELIVKSTVAGDDGLGTAVHRLEFHALLHEYAIECGIDISFSKKVTEYFEDADNGGVILSDGTRVLADLVVAADGVGSHSWGLVLGKKDNAESTGYGVFRANYPSLPALQNPVISKAFAKLDSVTIFVGSDAHIVISKSRNRITFLLTHREESQLGDFIPVSEALRVVEGWDPLVTEIMKEVPDHRVYDWRLKWRDTQSKWVSDLGRVVQIGDAAHSFLPTSGYGCSTAMEDGHSLAECLSHVERKNVGVALRVHNHLRFERTACAQKMGFKTRELWHKMDWASSSDNTANLFGGLTAPWLRDHDPEEYARERFQECANHLQTGTPFRNTNGVPGYTYTPWTIASLNQSAIDGRMLQDEGEWFQK</sequence>
<dbReference type="InterPro" id="IPR050493">
    <property type="entry name" value="FAD-dep_Monooxygenase_BioMet"/>
</dbReference>
<keyword evidence="3" id="KW-0285">Flavoprotein</keyword>
<evidence type="ECO:0000256" key="3">
    <source>
        <dbReference type="ARBA" id="ARBA00022630"/>
    </source>
</evidence>
<comment type="similarity">
    <text evidence="2">Belongs to the paxM FAD-dependent monooxygenase family.</text>
</comment>
<dbReference type="InterPro" id="IPR002938">
    <property type="entry name" value="FAD-bd"/>
</dbReference>
<keyword evidence="4" id="KW-0274">FAD</keyword>
<keyword evidence="6 8" id="KW-0503">Monooxygenase</keyword>
<feature type="domain" description="FAD-binding" evidence="7">
    <location>
        <begin position="16"/>
        <end position="339"/>
    </location>
</feature>
<dbReference type="Gene3D" id="3.50.50.60">
    <property type="entry name" value="FAD/NAD(P)-binding domain"/>
    <property type="match status" value="1"/>
</dbReference>
<evidence type="ECO:0000313" key="8">
    <source>
        <dbReference type="EMBL" id="KAK9780186.1"/>
    </source>
</evidence>
<organism evidence="8 9">
    <name type="scientific">Seiridium cardinale</name>
    <dbReference type="NCBI Taxonomy" id="138064"/>
    <lineage>
        <taxon>Eukaryota</taxon>
        <taxon>Fungi</taxon>
        <taxon>Dikarya</taxon>
        <taxon>Ascomycota</taxon>
        <taxon>Pezizomycotina</taxon>
        <taxon>Sordariomycetes</taxon>
        <taxon>Xylariomycetidae</taxon>
        <taxon>Amphisphaeriales</taxon>
        <taxon>Sporocadaceae</taxon>
        <taxon>Seiridium</taxon>
    </lineage>
</organism>
<keyword evidence="5" id="KW-0560">Oxidoreductase</keyword>
<proteinExistence type="inferred from homology"/>
<evidence type="ECO:0000256" key="2">
    <source>
        <dbReference type="ARBA" id="ARBA00007992"/>
    </source>
</evidence>
<protein>
    <submittedName>
        <fullName evidence="8">FAD-dependent monooxygenase fsr3</fullName>
    </submittedName>
</protein>
<evidence type="ECO:0000313" key="9">
    <source>
        <dbReference type="Proteomes" id="UP001465668"/>
    </source>
</evidence>
<gene>
    <name evidence="8" type="ORF">SCAR479_02823</name>
</gene>